<dbReference type="PANTHER" id="PTHR11102">
    <property type="entry name" value="SEL-1-LIKE PROTEIN"/>
    <property type="match status" value="1"/>
</dbReference>
<evidence type="ECO:0000313" key="2">
    <source>
        <dbReference type="Proteomes" id="UP001163624"/>
    </source>
</evidence>
<dbReference type="Gene3D" id="1.25.40.10">
    <property type="entry name" value="Tetratricopeptide repeat domain"/>
    <property type="match status" value="1"/>
</dbReference>
<dbReference type="Proteomes" id="UP001163624">
    <property type="component" value="Chromosome"/>
</dbReference>
<reference evidence="1" key="1">
    <citation type="submission" date="2022-11" db="EMBL/GenBank/DDBJ databases">
        <title>Pseudomonas triclosanedens sp. nov., a triclosan degrader isolated from activated sludge.</title>
        <authorList>
            <person name="Yin Y."/>
            <person name="Lu Z."/>
        </authorList>
    </citation>
    <scope>NUCLEOTIDE SEQUENCE</scope>
    <source>
        <strain evidence="1">ZM23</strain>
    </source>
</reference>
<dbReference type="EMBL" id="CP113432">
    <property type="protein sequence ID" value="WAI52453.1"/>
    <property type="molecule type" value="Genomic_DNA"/>
</dbReference>
<dbReference type="SMART" id="SM00671">
    <property type="entry name" value="SEL1"/>
    <property type="match status" value="2"/>
</dbReference>
<evidence type="ECO:0000313" key="1">
    <source>
        <dbReference type="EMBL" id="WAI52453.1"/>
    </source>
</evidence>
<dbReference type="SUPFAM" id="SSF81901">
    <property type="entry name" value="HCP-like"/>
    <property type="match status" value="1"/>
</dbReference>
<sequence>MPREVFWRLRSRLAYGLARRLMGWPWLVRQPRAWQWMQGQFSRMANLGDSAAQSFYGHLLLFRGQGFGAREEGLRLLRLAAASGDARAAYQVGVQLLKGDTTQAADAGEAARYWIQAAERGHPLAARKLADLYRAGGAGLAPDEELAARYEARARQLGL</sequence>
<organism evidence="1 2">
    <name type="scientific">Pseudomonas triclosanedens</name>
    <dbReference type="NCBI Taxonomy" id="2961893"/>
    <lineage>
        <taxon>Bacteria</taxon>
        <taxon>Pseudomonadati</taxon>
        <taxon>Pseudomonadota</taxon>
        <taxon>Gammaproteobacteria</taxon>
        <taxon>Pseudomonadales</taxon>
        <taxon>Pseudomonadaceae</taxon>
        <taxon>Pseudomonas</taxon>
    </lineage>
</organism>
<dbReference type="InterPro" id="IPR050767">
    <property type="entry name" value="Sel1_AlgK"/>
</dbReference>
<proteinExistence type="predicted"/>
<protein>
    <submittedName>
        <fullName evidence="1">Sel1 repeat family protein</fullName>
    </submittedName>
</protein>
<dbReference type="RefSeq" id="WP_254476745.1">
    <property type="nucleotide sequence ID" value="NZ_CP113432.1"/>
</dbReference>
<name>A0ABY7A5U1_9PSED</name>
<dbReference type="PANTHER" id="PTHR11102:SF160">
    <property type="entry name" value="ERAD-ASSOCIATED E3 UBIQUITIN-PROTEIN LIGASE COMPONENT HRD3"/>
    <property type="match status" value="1"/>
</dbReference>
<gene>
    <name evidence="1" type="ORF">OU419_08875</name>
</gene>
<dbReference type="InterPro" id="IPR011990">
    <property type="entry name" value="TPR-like_helical_dom_sf"/>
</dbReference>
<accession>A0ABY7A5U1</accession>
<keyword evidence="2" id="KW-1185">Reference proteome</keyword>
<dbReference type="InterPro" id="IPR006597">
    <property type="entry name" value="Sel1-like"/>
</dbReference>